<keyword evidence="2" id="KW-0812">Transmembrane</keyword>
<organism evidence="3 4">
    <name type="scientific">Rhamnusium bicolor</name>
    <dbReference type="NCBI Taxonomy" id="1586634"/>
    <lineage>
        <taxon>Eukaryota</taxon>
        <taxon>Metazoa</taxon>
        <taxon>Ecdysozoa</taxon>
        <taxon>Arthropoda</taxon>
        <taxon>Hexapoda</taxon>
        <taxon>Insecta</taxon>
        <taxon>Pterygota</taxon>
        <taxon>Neoptera</taxon>
        <taxon>Endopterygota</taxon>
        <taxon>Coleoptera</taxon>
        <taxon>Polyphaga</taxon>
        <taxon>Cucujiformia</taxon>
        <taxon>Chrysomeloidea</taxon>
        <taxon>Cerambycidae</taxon>
        <taxon>Lepturinae</taxon>
        <taxon>Rhagiini</taxon>
        <taxon>Rhamnusium</taxon>
    </lineage>
</organism>
<evidence type="ECO:0000313" key="4">
    <source>
        <dbReference type="Proteomes" id="UP001162156"/>
    </source>
</evidence>
<sequence length="108" mass="12984">MNLINDHNHRKLTPKLSSESTLSRRRPRTFVKSLTTSELSQKYNKLLHERLEIAHYQKQHLQNLLKMETKEHELKVELLKTQIEKKKKKLMAYEIFVNIFSIVLQLFV</sequence>
<name>A0AAV8WYD4_9CUCU</name>
<keyword evidence="2" id="KW-1133">Transmembrane helix</keyword>
<dbReference type="EMBL" id="JANEYF010004271">
    <property type="protein sequence ID" value="KAJ8931630.1"/>
    <property type="molecule type" value="Genomic_DNA"/>
</dbReference>
<evidence type="ECO:0000313" key="3">
    <source>
        <dbReference type="EMBL" id="KAJ8931630.1"/>
    </source>
</evidence>
<keyword evidence="2" id="KW-0472">Membrane</keyword>
<proteinExistence type="predicted"/>
<feature type="region of interest" description="Disordered" evidence="1">
    <location>
        <begin position="1"/>
        <end position="24"/>
    </location>
</feature>
<gene>
    <name evidence="3" type="ORF">NQ314_015424</name>
</gene>
<keyword evidence="4" id="KW-1185">Reference proteome</keyword>
<dbReference type="AlphaFoldDB" id="A0AAV8WYD4"/>
<dbReference type="Proteomes" id="UP001162156">
    <property type="component" value="Unassembled WGS sequence"/>
</dbReference>
<comment type="caution">
    <text evidence="3">The sequence shown here is derived from an EMBL/GenBank/DDBJ whole genome shotgun (WGS) entry which is preliminary data.</text>
</comment>
<evidence type="ECO:0000256" key="1">
    <source>
        <dbReference type="SAM" id="MobiDB-lite"/>
    </source>
</evidence>
<reference evidence="3" key="1">
    <citation type="journal article" date="2023" name="Insect Mol. Biol.">
        <title>Genome sequencing provides insights into the evolution of gene families encoding plant cell wall-degrading enzymes in longhorned beetles.</title>
        <authorList>
            <person name="Shin N.R."/>
            <person name="Okamura Y."/>
            <person name="Kirsch R."/>
            <person name="Pauchet Y."/>
        </authorList>
    </citation>
    <scope>NUCLEOTIDE SEQUENCE</scope>
    <source>
        <strain evidence="3">RBIC_L_NR</strain>
    </source>
</reference>
<evidence type="ECO:0000256" key="2">
    <source>
        <dbReference type="SAM" id="Phobius"/>
    </source>
</evidence>
<protein>
    <submittedName>
        <fullName evidence="3">Uncharacterized protein</fullName>
    </submittedName>
</protein>
<feature type="transmembrane region" description="Helical" evidence="2">
    <location>
        <begin position="90"/>
        <end position="107"/>
    </location>
</feature>
<accession>A0AAV8WYD4</accession>